<dbReference type="Pfam" id="PF01408">
    <property type="entry name" value="GFO_IDH_MocA"/>
    <property type="match status" value="1"/>
</dbReference>
<dbReference type="GO" id="GO:0000166">
    <property type="term" value="F:nucleotide binding"/>
    <property type="evidence" value="ECO:0007669"/>
    <property type="project" value="InterPro"/>
</dbReference>
<gene>
    <name evidence="4" type="ORF">BCM02_101514</name>
</gene>
<comment type="similarity">
    <text evidence="1">Belongs to the Gfo/Idh/MocA family.</text>
</comment>
<feature type="domain" description="Gfo/Idh/MocA-like oxidoreductase N-terminal" evidence="3">
    <location>
        <begin position="61"/>
        <end position="138"/>
    </location>
</feature>
<comment type="caution">
    <text evidence="4">The sequence shown here is derived from an EMBL/GenBank/DDBJ whole genome shotgun (WGS) entry which is preliminary data.</text>
</comment>
<dbReference type="RefSeq" id="WP_148927459.1">
    <property type="nucleotide sequence ID" value="NZ_VNHS01000001.1"/>
</dbReference>
<evidence type="ECO:0000313" key="5">
    <source>
        <dbReference type="Proteomes" id="UP000323257"/>
    </source>
</evidence>
<keyword evidence="2" id="KW-0560">Oxidoreductase</keyword>
<dbReference type="Gene3D" id="3.30.360.10">
    <property type="entry name" value="Dihydrodipicolinate Reductase, domain 2"/>
    <property type="match status" value="1"/>
</dbReference>
<evidence type="ECO:0000313" key="4">
    <source>
        <dbReference type="EMBL" id="TYP79396.1"/>
    </source>
</evidence>
<sequence length="303" mass="33072">MVNEQTVKIGMIGLDTSHVTAFTELLNNRDHPYHVGGGTVAVAYPGGSPDFELSYSRVEGFTEKLREAYQVQIVHSPEEAAASCDAIFLESVDGRVHRELFERIAPYRKPVFVDKPFALNAADAQAIFATAEQYGFPVMSCSAVRYAEALTQAIADEREGSIIGVDCYGPMALQPTQPGLFWYGIHTVDMLFSALGSSCVEVKTATTEEHDAVIGVWDDGRIGTIRGNRRGNNEFGVLLHREKGTQHVDLAASAKPYYASLLEKIMAMIGTGTPGIRPEETVAIIRFIEAANESRQTGEAVRL</sequence>
<accession>A0A5S5CHX3</accession>
<dbReference type="OrthoDB" id="128220at2"/>
<evidence type="ECO:0000256" key="2">
    <source>
        <dbReference type="ARBA" id="ARBA00023002"/>
    </source>
</evidence>
<reference evidence="4 5" key="1">
    <citation type="submission" date="2019-07" db="EMBL/GenBank/DDBJ databases">
        <title>Genomic Encyclopedia of Type Strains, Phase III (KMG-III): the genomes of soil and plant-associated and newly described type strains.</title>
        <authorList>
            <person name="Whitman W."/>
        </authorList>
    </citation>
    <scope>NUCLEOTIDE SEQUENCE [LARGE SCALE GENOMIC DNA]</scope>
    <source>
        <strain evidence="4 5">BL24</strain>
    </source>
</reference>
<dbReference type="Proteomes" id="UP000323257">
    <property type="component" value="Unassembled WGS sequence"/>
</dbReference>
<dbReference type="Gene3D" id="3.40.50.720">
    <property type="entry name" value="NAD(P)-binding Rossmann-like Domain"/>
    <property type="match status" value="1"/>
</dbReference>
<dbReference type="InterPro" id="IPR036291">
    <property type="entry name" value="NAD(P)-bd_dom_sf"/>
</dbReference>
<keyword evidence="5" id="KW-1185">Reference proteome</keyword>
<dbReference type="SUPFAM" id="SSF51735">
    <property type="entry name" value="NAD(P)-binding Rossmann-fold domains"/>
    <property type="match status" value="1"/>
</dbReference>
<organism evidence="4 5">
    <name type="scientific">Paenibacillus methanolicus</name>
    <dbReference type="NCBI Taxonomy" id="582686"/>
    <lineage>
        <taxon>Bacteria</taxon>
        <taxon>Bacillati</taxon>
        <taxon>Bacillota</taxon>
        <taxon>Bacilli</taxon>
        <taxon>Bacillales</taxon>
        <taxon>Paenibacillaceae</taxon>
        <taxon>Paenibacillus</taxon>
    </lineage>
</organism>
<dbReference type="GO" id="GO:0016491">
    <property type="term" value="F:oxidoreductase activity"/>
    <property type="evidence" value="ECO:0007669"/>
    <property type="project" value="UniProtKB-KW"/>
</dbReference>
<proteinExistence type="inferred from homology"/>
<dbReference type="InterPro" id="IPR051317">
    <property type="entry name" value="Gfo/Idh/MocA_oxidoreduct"/>
</dbReference>
<dbReference type="PANTHER" id="PTHR43708:SF5">
    <property type="entry name" value="CONSERVED EXPRESSED OXIDOREDUCTASE (EUROFUNG)-RELATED"/>
    <property type="match status" value="1"/>
</dbReference>
<evidence type="ECO:0000259" key="3">
    <source>
        <dbReference type="Pfam" id="PF01408"/>
    </source>
</evidence>
<evidence type="ECO:0000256" key="1">
    <source>
        <dbReference type="ARBA" id="ARBA00010928"/>
    </source>
</evidence>
<dbReference type="AlphaFoldDB" id="A0A5S5CHX3"/>
<name>A0A5S5CHX3_9BACL</name>
<dbReference type="EMBL" id="VNHS01000001">
    <property type="protein sequence ID" value="TYP79396.1"/>
    <property type="molecule type" value="Genomic_DNA"/>
</dbReference>
<dbReference type="InterPro" id="IPR000683">
    <property type="entry name" value="Gfo/Idh/MocA-like_OxRdtase_N"/>
</dbReference>
<dbReference type="PANTHER" id="PTHR43708">
    <property type="entry name" value="CONSERVED EXPRESSED OXIDOREDUCTASE (EUROFUNG)"/>
    <property type="match status" value="1"/>
</dbReference>
<protein>
    <submittedName>
        <fullName evidence="4">Putative dehydrogenase</fullName>
    </submittedName>
</protein>